<dbReference type="Pfam" id="PF08837">
    <property type="entry name" value="DUF1810"/>
    <property type="match status" value="1"/>
</dbReference>
<dbReference type="STRING" id="641238.SAMN04490244_105358"/>
<dbReference type="RefSeq" id="WP_092693446.1">
    <property type="nucleotide sequence ID" value="NZ_FOGU01000005.1"/>
</dbReference>
<reference evidence="1 2" key="1">
    <citation type="submission" date="2016-10" db="EMBL/GenBank/DDBJ databases">
        <authorList>
            <person name="de Groot N.N."/>
        </authorList>
    </citation>
    <scope>NUCLEOTIDE SEQUENCE [LARGE SCALE GENOMIC DNA]</scope>
    <source>
        <strain evidence="1 2">DSM 23042</strain>
    </source>
</reference>
<dbReference type="Proteomes" id="UP000198885">
    <property type="component" value="Unassembled WGS sequence"/>
</dbReference>
<dbReference type="InterPro" id="IPR036287">
    <property type="entry name" value="Rv1873-like_sf"/>
</dbReference>
<dbReference type="InterPro" id="IPR014937">
    <property type="entry name" value="DUF1810"/>
</dbReference>
<dbReference type="SUPFAM" id="SSF140736">
    <property type="entry name" value="Rv1873-like"/>
    <property type="match status" value="1"/>
</dbReference>
<dbReference type="PIRSF" id="PIRSF008546">
    <property type="entry name" value="UCP008546"/>
    <property type="match status" value="1"/>
</dbReference>
<evidence type="ECO:0000313" key="1">
    <source>
        <dbReference type="EMBL" id="SES10028.1"/>
    </source>
</evidence>
<evidence type="ECO:0000313" key="2">
    <source>
        <dbReference type="Proteomes" id="UP000198885"/>
    </source>
</evidence>
<dbReference type="EMBL" id="FOGU01000005">
    <property type="protein sequence ID" value="SES10028.1"/>
    <property type="molecule type" value="Genomic_DNA"/>
</dbReference>
<dbReference type="OrthoDB" id="9801870at2"/>
<keyword evidence="2" id="KW-1185">Reference proteome</keyword>
<sequence length="140" mass="16008">MTDDTDLDRFVRAQDPVWDDVRRELSSGRKTSHWMWFVFPQLRGLGRSETARFFGISDRDEAEAYARHPVLGSRLDEATRLLLNHADTPIQDILGDTDALKLRSSATLFERTAPAPGPFTRVLDSFYDGERCPHTEERLG</sequence>
<proteinExistence type="predicted"/>
<protein>
    <submittedName>
        <fullName evidence="1">Uncharacterized protein, DUF1810 family</fullName>
    </submittedName>
</protein>
<dbReference type="AlphaFoldDB" id="A0A1H9UL52"/>
<gene>
    <name evidence="1" type="ORF">SAMN04490244_105358</name>
</gene>
<organism evidence="1 2">
    <name type="scientific">Tranquillimonas rosea</name>
    <dbReference type="NCBI Taxonomy" id="641238"/>
    <lineage>
        <taxon>Bacteria</taxon>
        <taxon>Pseudomonadati</taxon>
        <taxon>Pseudomonadota</taxon>
        <taxon>Alphaproteobacteria</taxon>
        <taxon>Rhodobacterales</taxon>
        <taxon>Roseobacteraceae</taxon>
        <taxon>Tranquillimonas</taxon>
    </lineage>
</organism>
<accession>A0A1H9UL52</accession>
<name>A0A1H9UL52_9RHOB</name>
<dbReference type="Gene3D" id="1.25.40.380">
    <property type="entry name" value="Protein of unknown function DUF1810"/>
    <property type="match status" value="1"/>
</dbReference>